<evidence type="ECO:0000313" key="3">
    <source>
        <dbReference type="EMBL" id="KAF4143265.1"/>
    </source>
</evidence>
<keyword evidence="4" id="KW-1185">Reference proteome</keyword>
<evidence type="ECO:0000313" key="4">
    <source>
        <dbReference type="Proteomes" id="UP000602510"/>
    </source>
</evidence>
<dbReference type="EMBL" id="WSZM01000455">
    <property type="protein sequence ID" value="KAF4032874.1"/>
    <property type="molecule type" value="Genomic_DNA"/>
</dbReference>
<protein>
    <submittedName>
        <fullName evidence="2">Uncharacterized protein</fullName>
    </submittedName>
</protein>
<evidence type="ECO:0000256" key="1">
    <source>
        <dbReference type="SAM" id="MobiDB-lite"/>
    </source>
</evidence>
<dbReference type="EMBL" id="JAACNO010001056">
    <property type="protein sequence ID" value="KAF4143265.1"/>
    <property type="molecule type" value="Genomic_DNA"/>
</dbReference>
<dbReference type="Proteomes" id="UP000704712">
    <property type="component" value="Unassembled WGS sequence"/>
</dbReference>
<reference evidence="2" key="1">
    <citation type="submission" date="2020-04" db="EMBL/GenBank/DDBJ databases">
        <title>Hybrid Assembly of Korean Phytophthora infestans isolates.</title>
        <authorList>
            <person name="Prokchorchik M."/>
            <person name="Lee Y."/>
            <person name="Seo J."/>
            <person name="Cho J.-H."/>
            <person name="Park Y.-E."/>
            <person name="Jang D.-C."/>
            <person name="Im J.-S."/>
            <person name="Choi J.-G."/>
            <person name="Park H.-J."/>
            <person name="Lee G.-B."/>
            <person name="Lee Y.-G."/>
            <person name="Hong S.-Y."/>
            <person name="Cho K."/>
            <person name="Sohn K.H."/>
        </authorList>
    </citation>
    <scope>NUCLEOTIDE SEQUENCE</scope>
    <source>
        <strain evidence="2">KR_1_A1</strain>
        <strain evidence="3">KR_2_A2</strain>
    </source>
</reference>
<feature type="region of interest" description="Disordered" evidence="1">
    <location>
        <begin position="53"/>
        <end position="72"/>
    </location>
</feature>
<gene>
    <name evidence="2" type="ORF">GN244_ATG15221</name>
    <name evidence="3" type="ORF">GN958_ATG07543</name>
</gene>
<sequence>MAEIPKHKNFSEAESVMLLKLALAGEPYSQEYGKNATNVTAGETVRKVAADRLKWQRGDEDEGTTDSPSKGANFAKLVELLRDQNEKELQARRYKWRKERLDCQASESRFMQLLELLAKRG</sequence>
<proteinExistence type="predicted"/>
<accession>A0A833SJC1</accession>
<evidence type="ECO:0000313" key="2">
    <source>
        <dbReference type="EMBL" id="KAF4032874.1"/>
    </source>
</evidence>
<name>A0A833SJC1_PHYIN</name>
<comment type="caution">
    <text evidence="2">The sequence shown here is derived from an EMBL/GenBank/DDBJ whole genome shotgun (WGS) entry which is preliminary data.</text>
</comment>
<dbReference type="AlphaFoldDB" id="A0A833SJC1"/>
<dbReference type="Proteomes" id="UP000602510">
    <property type="component" value="Unassembled WGS sequence"/>
</dbReference>
<organism evidence="2 4">
    <name type="scientific">Phytophthora infestans</name>
    <name type="common">Potato late blight agent</name>
    <name type="synonym">Botrytis infestans</name>
    <dbReference type="NCBI Taxonomy" id="4787"/>
    <lineage>
        <taxon>Eukaryota</taxon>
        <taxon>Sar</taxon>
        <taxon>Stramenopiles</taxon>
        <taxon>Oomycota</taxon>
        <taxon>Peronosporomycetes</taxon>
        <taxon>Peronosporales</taxon>
        <taxon>Peronosporaceae</taxon>
        <taxon>Phytophthora</taxon>
    </lineage>
</organism>